<comment type="similarity">
    <text evidence="1">Belongs to the YciI family.</text>
</comment>
<protein>
    <recommendedName>
        <fullName evidence="2">YCII-related domain-containing protein</fullName>
    </recommendedName>
</protein>
<reference evidence="3 4" key="1">
    <citation type="submission" date="2019-01" db="EMBL/GenBank/DDBJ databases">
        <authorList>
            <person name="Chen W.-M."/>
        </authorList>
    </citation>
    <scope>NUCLEOTIDE SEQUENCE [LARGE SCALE GENOMIC DNA]</scope>
    <source>
        <strain evidence="3 4">KYPY4</strain>
    </source>
</reference>
<dbReference type="AlphaFoldDB" id="A0A437RL07"/>
<dbReference type="Pfam" id="PF03795">
    <property type="entry name" value="YCII"/>
    <property type="match status" value="1"/>
</dbReference>
<evidence type="ECO:0000259" key="2">
    <source>
        <dbReference type="Pfam" id="PF03795"/>
    </source>
</evidence>
<accession>A0A437RL07</accession>
<evidence type="ECO:0000256" key="1">
    <source>
        <dbReference type="ARBA" id="ARBA00007689"/>
    </source>
</evidence>
<dbReference type="Proteomes" id="UP000285575">
    <property type="component" value="Unassembled WGS sequence"/>
</dbReference>
<dbReference type="Gene3D" id="3.30.70.1060">
    <property type="entry name" value="Dimeric alpha+beta barrel"/>
    <property type="match status" value="1"/>
</dbReference>
<dbReference type="PANTHER" id="PTHR35174">
    <property type="entry name" value="BLL7171 PROTEIN-RELATED"/>
    <property type="match status" value="1"/>
</dbReference>
<gene>
    <name evidence="3" type="ORF">EOE66_06865</name>
</gene>
<evidence type="ECO:0000313" key="3">
    <source>
        <dbReference type="EMBL" id="RVU47457.1"/>
    </source>
</evidence>
<sequence length="123" mass="13024">MDYMLLFYETPAEQARADDPAQAEAYWGAWGAYVAALQGSGLVRGGNGLQPPRTATTVRVVGGQRVVQDGPFADVREHLGGYFLIETDSLDTALAWAARAPCACAGSVEVRPVMHMPDDGAPG</sequence>
<proteinExistence type="inferred from homology"/>
<dbReference type="PANTHER" id="PTHR35174:SF3">
    <property type="entry name" value="BLL7171 PROTEIN"/>
    <property type="match status" value="1"/>
</dbReference>
<dbReference type="InterPro" id="IPR011008">
    <property type="entry name" value="Dimeric_a/b-barrel"/>
</dbReference>
<dbReference type="RefSeq" id="WP_128227920.1">
    <property type="nucleotide sequence ID" value="NZ_SACR01000002.1"/>
</dbReference>
<comment type="caution">
    <text evidence="3">The sequence shown here is derived from an EMBL/GenBank/DDBJ whole genome shotgun (WGS) entry which is preliminary data.</text>
</comment>
<name>A0A437RL07_9BURK</name>
<dbReference type="InterPro" id="IPR005545">
    <property type="entry name" value="YCII"/>
</dbReference>
<feature type="domain" description="YCII-related" evidence="2">
    <location>
        <begin position="1"/>
        <end position="116"/>
    </location>
</feature>
<evidence type="ECO:0000313" key="4">
    <source>
        <dbReference type="Proteomes" id="UP000285575"/>
    </source>
</evidence>
<dbReference type="SUPFAM" id="SSF54909">
    <property type="entry name" value="Dimeric alpha+beta barrel"/>
    <property type="match status" value="1"/>
</dbReference>
<keyword evidence="4" id="KW-1185">Reference proteome</keyword>
<dbReference type="EMBL" id="SACR01000002">
    <property type="protein sequence ID" value="RVU47457.1"/>
    <property type="molecule type" value="Genomic_DNA"/>
</dbReference>
<organism evidence="3 4">
    <name type="scientific">Rubrivivax rivuli</name>
    <dbReference type="NCBI Taxonomy" id="1862385"/>
    <lineage>
        <taxon>Bacteria</taxon>
        <taxon>Pseudomonadati</taxon>
        <taxon>Pseudomonadota</taxon>
        <taxon>Betaproteobacteria</taxon>
        <taxon>Burkholderiales</taxon>
        <taxon>Sphaerotilaceae</taxon>
        <taxon>Rubrivivax</taxon>
    </lineage>
</organism>